<evidence type="ECO:0000259" key="8">
    <source>
        <dbReference type="Pfam" id="PF10437"/>
    </source>
</evidence>
<dbReference type="GO" id="GO:0005829">
    <property type="term" value="C:cytosol"/>
    <property type="evidence" value="ECO:0007669"/>
    <property type="project" value="TreeGrafter"/>
</dbReference>
<dbReference type="GO" id="GO:0005524">
    <property type="term" value="F:ATP binding"/>
    <property type="evidence" value="ECO:0007669"/>
    <property type="project" value="UniProtKB-KW"/>
</dbReference>
<organism evidence="9 10">
    <name type="scientific">Salmonella enterica subsp. enterica serovar Wandsworth str. A4-580</name>
    <dbReference type="NCBI Taxonomy" id="913086"/>
    <lineage>
        <taxon>Bacteria</taxon>
        <taxon>Pseudomonadati</taxon>
        <taxon>Pseudomonadota</taxon>
        <taxon>Gammaproteobacteria</taxon>
        <taxon>Enterobacterales</taxon>
        <taxon>Enterobacteriaceae</taxon>
        <taxon>Salmonella</taxon>
    </lineage>
</organism>
<reference evidence="9 10" key="1">
    <citation type="journal article" date="2011" name="BMC Genomics">
        <title>Genome sequencing reveals diversification of virulence factor content and possible host adaptation in distinct subpopulations of Salmonella enterica.</title>
        <authorList>
            <person name="den Bakker H.C."/>
            <person name="Moreno Switt A.I."/>
            <person name="Govoni G."/>
            <person name="Cummings C.A."/>
            <person name="Ranieri M.L."/>
            <person name="Degoricija L."/>
            <person name="Hoelzer K."/>
            <person name="Rodriguez-Rivera L.D."/>
            <person name="Brown S."/>
            <person name="Bolchacova E."/>
            <person name="Furtado M.R."/>
            <person name="Wiedmann M."/>
        </authorList>
    </citation>
    <scope>NUCLEOTIDE SEQUENCE [LARGE SCALE GENOMIC DNA]</scope>
    <source>
        <strain evidence="9 10">A4-580</strain>
    </source>
</reference>
<dbReference type="PANTHER" id="PTHR12561:SF3">
    <property type="entry name" value="LIPOYLTRANSFERASE 1, MITOCHONDRIAL"/>
    <property type="match status" value="1"/>
</dbReference>
<comment type="caution">
    <text evidence="9">The sequence shown here is derived from an EMBL/GenBank/DDBJ whole genome shotgun (WGS) entry which is preliminary data.</text>
</comment>
<evidence type="ECO:0000256" key="4">
    <source>
        <dbReference type="ARBA" id="ARBA00022598"/>
    </source>
</evidence>
<name>G5SKV6_SALET</name>
<dbReference type="FunFam" id="3.30.390.50:FF:000002">
    <property type="entry name" value="Lipoate-protein ligase A"/>
    <property type="match status" value="1"/>
</dbReference>
<dbReference type="SUPFAM" id="SSF82649">
    <property type="entry name" value="SufE/NifU"/>
    <property type="match status" value="1"/>
</dbReference>
<keyword evidence="5" id="KW-0547">Nucleotide-binding</keyword>
<dbReference type="AlphaFoldDB" id="G5SKV6"/>
<dbReference type="GO" id="GO:0016979">
    <property type="term" value="F:lipoate-protein ligase activity"/>
    <property type="evidence" value="ECO:0007669"/>
    <property type="project" value="UniProtKB-EC"/>
</dbReference>
<proteinExistence type="predicted"/>
<dbReference type="GO" id="GO:0009249">
    <property type="term" value="P:protein lipoylation"/>
    <property type="evidence" value="ECO:0007669"/>
    <property type="project" value="InterPro"/>
</dbReference>
<dbReference type="EC" id="6.3.1.20" evidence="3"/>
<dbReference type="GO" id="GO:0017118">
    <property type="term" value="F:lipoyltransferase activity"/>
    <property type="evidence" value="ECO:0007669"/>
    <property type="project" value="TreeGrafter"/>
</dbReference>
<keyword evidence="6" id="KW-0067">ATP-binding</keyword>
<dbReference type="Gene3D" id="3.30.390.50">
    <property type="entry name" value="CO dehydrogenase flavoprotein, C-terminal domain"/>
    <property type="match status" value="1"/>
</dbReference>
<dbReference type="Proteomes" id="UP000003536">
    <property type="component" value="Unassembled WGS sequence"/>
</dbReference>
<dbReference type="PATRIC" id="fig|913086.3.peg.5035"/>
<dbReference type="UniPathway" id="UPA00537">
    <property type="reaction ID" value="UER00594"/>
</dbReference>
<accession>G5SKV6</accession>
<evidence type="ECO:0000256" key="7">
    <source>
        <dbReference type="ARBA" id="ARBA00048037"/>
    </source>
</evidence>
<feature type="non-terminal residue" evidence="9">
    <location>
        <position position="1"/>
    </location>
</feature>
<dbReference type="PANTHER" id="PTHR12561">
    <property type="entry name" value="LIPOATE-PROTEIN LIGASE"/>
    <property type="match status" value="1"/>
</dbReference>
<sequence length="131" mass="14764">PFSPITANVDAEVISPDKTPDLPNFAETFARQSSWEWNFGQAPAFSHLLDERFTWGGVELHFDVEKGVITRAQAFTDSLNPAPLEALAERLQGCLYRADKLQETCEALLVDFPEQEKELRELSAWIAEAVR</sequence>
<comment type="pathway">
    <text evidence="1">Protein modification; protein lipoylation via exogenous pathway; protein N(6)-(lipoyl)lysine from lipoate: step 2/2.</text>
</comment>
<evidence type="ECO:0000313" key="9">
    <source>
        <dbReference type="EMBL" id="EHC97004.1"/>
    </source>
</evidence>
<comment type="catalytic activity">
    <reaction evidence="7">
        <text>L-lysyl-[lipoyl-carrier protein] + (R)-lipoate + ATP = N(6)-[(R)-lipoyl]-L-lysyl-[lipoyl-carrier protein] + AMP + diphosphate + H(+)</text>
        <dbReference type="Rhea" id="RHEA:49288"/>
        <dbReference type="Rhea" id="RHEA-COMP:10500"/>
        <dbReference type="Rhea" id="RHEA-COMP:10502"/>
        <dbReference type="ChEBI" id="CHEBI:15378"/>
        <dbReference type="ChEBI" id="CHEBI:29969"/>
        <dbReference type="ChEBI" id="CHEBI:30616"/>
        <dbReference type="ChEBI" id="CHEBI:33019"/>
        <dbReference type="ChEBI" id="CHEBI:83088"/>
        <dbReference type="ChEBI" id="CHEBI:83099"/>
        <dbReference type="ChEBI" id="CHEBI:456215"/>
        <dbReference type="EC" id="6.3.1.20"/>
    </reaction>
</comment>
<evidence type="ECO:0000313" key="10">
    <source>
        <dbReference type="Proteomes" id="UP000003536"/>
    </source>
</evidence>
<evidence type="ECO:0000256" key="6">
    <source>
        <dbReference type="ARBA" id="ARBA00022840"/>
    </source>
</evidence>
<dbReference type="InterPro" id="IPR019491">
    <property type="entry name" value="Lipoate_protein_ligase_C"/>
</dbReference>
<evidence type="ECO:0000256" key="1">
    <source>
        <dbReference type="ARBA" id="ARBA00005085"/>
    </source>
</evidence>
<protein>
    <recommendedName>
        <fullName evidence="3">lipoate--protein ligase</fullName>
        <ecNumber evidence="3">6.3.1.20</ecNumber>
    </recommendedName>
</protein>
<evidence type="ECO:0000256" key="2">
    <source>
        <dbReference type="ARBA" id="ARBA00005124"/>
    </source>
</evidence>
<evidence type="ECO:0000256" key="5">
    <source>
        <dbReference type="ARBA" id="ARBA00022741"/>
    </source>
</evidence>
<dbReference type="Pfam" id="PF10437">
    <property type="entry name" value="Lip_prot_lig_C"/>
    <property type="match status" value="1"/>
</dbReference>
<dbReference type="InterPro" id="IPR004562">
    <property type="entry name" value="LipoylTrfase_LipoateP_Ligase"/>
</dbReference>
<keyword evidence="4 9" id="KW-0436">Ligase</keyword>
<dbReference type="EMBL" id="AFCX01002101">
    <property type="protein sequence ID" value="EHC97004.1"/>
    <property type="molecule type" value="Genomic_DNA"/>
</dbReference>
<gene>
    <name evidence="9" type="ORF">LTSEWAN_6476</name>
</gene>
<feature type="domain" description="Lipoate protein ligase C-terminal" evidence="8">
    <location>
        <begin position="42"/>
        <end position="126"/>
    </location>
</feature>
<evidence type="ECO:0000256" key="3">
    <source>
        <dbReference type="ARBA" id="ARBA00012367"/>
    </source>
</evidence>
<comment type="pathway">
    <text evidence="2">Protein modification; protein lipoylation via exogenous pathway; protein N(6)-(lipoyl)lysine from lipoate: step 1/2.</text>
</comment>